<name>A0ABV9LFK9_9ACTN</name>
<protein>
    <submittedName>
        <fullName evidence="2">TIGR03085 family metal-binding protein</fullName>
    </submittedName>
</protein>
<dbReference type="InterPro" id="IPR024344">
    <property type="entry name" value="MDMPI_metal-binding"/>
</dbReference>
<comment type="caution">
    <text evidence="2">The sequence shown here is derived from an EMBL/GenBank/DDBJ whole genome shotgun (WGS) entry which is preliminary data.</text>
</comment>
<sequence length="214" mass="22820">MVTPSSRPLAARERAALADLLDELGPDAPTCCEGWTTAHLAAHLVTRDRRPDALPGYALERTPVGGRLHAHAERVEDRLRTSTAYPELVARVRQGPPAWLPMGWPGVSAVADSAEFAIHHEDVRRARPGWAPRALPPADADRLWGAAQLFARAAAARCPGGLALQRSDVPGPGKRIRAGSAPTTVEGEPMEVLLWATGRTDVARVVVRDGAPVG</sequence>
<keyword evidence="3" id="KW-1185">Reference proteome</keyword>
<organism evidence="2 3">
    <name type="scientific">Geodermatophilus arenarius</name>
    <dbReference type="NCBI Taxonomy" id="1137990"/>
    <lineage>
        <taxon>Bacteria</taxon>
        <taxon>Bacillati</taxon>
        <taxon>Actinomycetota</taxon>
        <taxon>Actinomycetes</taxon>
        <taxon>Geodermatophilales</taxon>
        <taxon>Geodermatophilaceae</taxon>
        <taxon>Geodermatophilus</taxon>
    </lineage>
</organism>
<dbReference type="NCBIfam" id="TIGR03083">
    <property type="entry name" value="maleylpyruvate isomerase family mycothiol-dependent enzyme"/>
    <property type="match status" value="1"/>
</dbReference>
<dbReference type="Proteomes" id="UP001596025">
    <property type="component" value="Unassembled WGS sequence"/>
</dbReference>
<dbReference type="SUPFAM" id="SSF109854">
    <property type="entry name" value="DinB/YfiT-like putative metalloenzymes"/>
    <property type="match status" value="1"/>
</dbReference>
<evidence type="ECO:0000259" key="1">
    <source>
        <dbReference type="Pfam" id="PF11716"/>
    </source>
</evidence>
<evidence type="ECO:0000313" key="3">
    <source>
        <dbReference type="Proteomes" id="UP001596025"/>
    </source>
</evidence>
<dbReference type="InterPro" id="IPR017519">
    <property type="entry name" value="CHP03085"/>
</dbReference>
<dbReference type="InterPro" id="IPR017517">
    <property type="entry name" value="Maleyloyr_isom"/>
</dbReference>
<reference evidence="3" key="1">
    <citation type="journal article" date="2019" name="Int. J. Syst. Evol. Microbiol.">
        <title>The Global Catalogue of Microorganisms (GCM) 10K type strain sequencing project: providing services to taxonomists for standard genome sequencing and annotation.</title>
        <authorList>
            <consortium name="The Broad Institute Genomics Platform"/>
            <consortium name="The Broad Institute Genome Sequencing Center for Infectious Disease"/>
            <person name="Wu L."/>
            <person name="Ma J."/>
        </authorList>
    </citation>
    <scope>NUCLEOTIDE SEQUENCE [LARGE SCALE GENOMIC DNA]</scope>
    <source>
        <strain evidence="3">CCUG 62763</strain>
    </source>
</reference>
<gene>
    <name evidence="2" type="ORF">ACFO3M_03945</name>
</gene>
<evidence type="ECO:0000313" key="2">
    <source>
        <dbReference type="EMBL" id="MFC4692536.1"/>
    </source>
</evidence>
<dbReference type="EMBL" id="JBHSGR010000003">
    <property type="protein sequence ID" value="MFC4692536.1"/>
    <property type="molecule type" value="Genomic_DNA"/>
</dbReference>
<dbReference type="RefSeq" id="WP_387986622.1">
    <property type="nucleotide sequence ID" value="NZ_JBHSGR010000003.1"/>
</dbReference>
<dbReference type="NCBIfam" id="TIGR03085">
    <property type="entry name" value="TIGR03085 family metal-binding protein"/>
    <property type="match status" value="1"/>
</dbReference>
<feature type="domain" description="Mycothiol-dependent maleylpyruvate isomerase metal-binding" evidence="1">
    <location>
        <begin position="11"/>
        <end position="123"/>
    </location>
</feature>
<dbReference type="Pfam" id="PF11716">
    <property type="entry name" value="MDMPI_N"/>
    <property type="match status" value="1"/>
</dbReference>
<dbReference type="InterPro" id="IPR034660">
    <property type="entry name" value="DinB/YfiT-like"/>
</dbReference>
<accession>A0ABV9LFK9</accession>
<proteinExistence type="predicted"/>